<comment type="caution">
    <text evidence="1">The sequence shown here is derived from an EMBL/GenBank/DDBJ whole genome shotgun (WGS) entry which is preliminary data.</text>
</comment>
<gene>
    <name evidence="1" type="ORF">EZS28_017830</name>
</gene>
<protein>
    <submittedName>
        <fullName evidence="1">Uncharacterized protein</fullName>
    </submittedName>
</protein>
<evidence type="ECO:0000313" key="2">
    <source>
        <dbReference type="Proteomes" id="UP000324800"/>
    </source>
</evidence>
<dbReference type="AlphaFoldDB" id="A0A5J4VWV5"/>
<sequence>MNAARISMKGTITSFRKAFITKGIDYWTTEQDIDRLPMHANGSGIVQGYYNRNINDKICERLSNFEQL</sequence>
<proteinExistence type="predicted"/>
<name>A0A5J4VWV5_9EUKA</name>
<organism evidence="1 2">
    <name type="scientific">Streblomastix strix</name>
    <dbReference type="NCBI Taxonomy" id="222440"/>
    <lineage>
        <taxon>Eukaryota</taxon>
        <taxon>Metamonada</taxon>
        <taxon>Preaxostyla</taxon>
        <taxon>Oxymonadida</taxon>
        <taxon>Streblomastigidae</taxon>
        <taxon>Streblomastix</taxon>
    </lineage>
</organism>
<reference evidence="1 2" key="1">
    <citation type="submission" date="2019-03" db="EMBL/GenBank/DDBJ databases">
        <title>Single cell metagenomics reveals metabolic interactions within the superorganism composed of flagellate Streblomastix strix and complex community of Bacteroidetes bacteria on its surface.</title>
        <authorList>
            <person name="Treitli S.C."/>
            <person name="Kolisko M."/>
            <person name="Husnik F."/>
            <person name="Keeling P."/>
            <person name="Hampl V."/>
        </authorList>
    </citation>
    <scope>NUCLEOTIDE SEQUENCE [LARGE SCALE GENOMIC DNA]</scope>
    <source>
        <strain evidence="1">ST1C</strain>
    </source>
</reference>
<dbReference type="Proteomes" id="UP000324800">
    <property type="component" value="Unassembled WGS sequence"/>
</dbReference>
<evidence type="ECO:0000313" key="1">
    <source>
        <dbReference type="EMBL" id="KAA6386646.1"/>
    </source>
</evidence>
<dbReference type="EMBL" id="SNRW01004711">
    <property type="protein sequence ID" value="KAA6386646.1"/>
    <property type="molecule type" value="Genomic_DNA"/>
</dbReference>
<accession>A0A5J4VWV5</accession>